<sequence length="303" mass="35062">MLTAYMVAKEQLALNPKVLNCLKDEKVVIATMEYPKKASAEDIEKIDRLNEFTVNMLKEHWTYCEIHDVMPFEEAKKFVWKNRGYHLLSINNTGYRIVTNGPIPQRGDGDYGSIGIELDYFVSAMKSKPAAFEFPFTMGESFINEVSTYASIMAFQDMLKQIETKKIPSQQSFPKNGKRNTDKIKNKTLLIPEYMVNNKLGEEGIKKYYKYDFEICSKEKFEEAILNGLEGYVFPLYNTVPAGKATFNQFMIYDSETWECYLALRFAQNGASNYKIFASKDYHDFLKMNKKTWKNIAKGMKSV</sequence>
<evidence type="ECO:0000313" key="1">
    <source>
        <dbReference type="EMBL" id="KJF45566.1"/>
    </source>
</evidence>
<evidence type="ECO:0000313" key="2">
    <source>
        <dbReference type="Proteomes" id="UP000032544"/>
    </source>
</evidence>
<dbReference type="AlphaFoldDB" id="A0A0D8JG44"/>
<accession>A0A0D8JG44</accession>
<protein>
    <submittedName>
        <fullName evidence="1">Uncharacterized protein</fullName>
    </submittedName>
</protein>
<proteinExistence type="predicted"/>
<comment type="caution">
    <text evidence="1">The sequence shown here is derived from an EMBL/GenBank/DDBJ whole genome shotgun (WGS) entry which is preliminary data.</text>
</comment>
<keyword evidence="2" id="KW-1185">Reference proteome</keyword>
<dbReference type="EMBL" id="JRHC01000001">
    <property type="protein sequence ID" value="KJF45566.1"/>
    <property type="molecule type" value="Genomic_DNA"/>
</dbReference>
<name>A0A0D8JG44_9BACT</name>
<gene>
    <name evidence="1" type="ORF">LH29_09505</name>
</gene>
<organism evidence="1 2">
    <name type="scientific">Draconibacterium sediminis</name>
    <dbReference type="NCBI Taxonomy" id="1544798"/>
    <lineage>
        <taxon>Bacteria</taxon>
        <taxon>Pseudomonadati</taxon>
        <taxon>Bacteroidota</taxon>
        <taxon>Bacteroidia</taxon>
        <taxon>Marinilabiliales</taxon>
        <taxon>Prolixibacteraceae</taxon>
        <taxon>Draconibacterium</taxon>
    </lineage>
</organism>
<reference evidence="1 2" key="1">
    <citation type="submission" date="2014-09" db="EMBL/GenBank/DDBJ databases">
        <title>Draft Genome Sequence of Draconibacterium sp. JN14CK-3.</title>
        <authorList>
            <person name="Dong C."/>
            <person name="Lai Q."/>
            <person name="Shao Z."/>
        </authorList>
    </citation>
    <scope>NUCLEOTIDE SEQUENCE [LARGE SCALE GENOMIC DNA]</scope>
    <source>
        <strain evidence="1 2">JN14CK-3</strain>
    </source>
</reference>
<dbReference type="Proteomes" id="UP000032544">
    <property type="component" value="Unassembled WGS sequence"/>
</dbReference>